<comment type="caution">
    <text evidence="8">The sequence shown here is derived from an EMBL/GenBank/DDBJ whole genome shotgun (WGS) entry which is preliminary data.</text>
</comment>
<keyword evidence="3 6" id="KW-0812">Transmembrane</keyword>
<dbReference type="EMBL" id="JAAGLU010000013">
    <property type="protein sequence ID" value="NEC87593.1"/>
    <property type="molecule type" value="Genomic_DNA"/>
</dbReference>
<protein>
    <submittedName>
        <fullName evidence="8">ABC transporter permease</fullName>
    </submittedName>
</protein>
<gene>
    <name evidence="8" type="ORF">G3I71_17545</name>
</gene>
<evidence type="ECO:0000256" key="5">
    <source>
        <dbReference type="ARBA" id="ARBA00023136"/>
    </source>
</evidence>
<evidence type="ECO:0000313" key="8">
    <source>
        <dbReference type="EMBL" id="NEC87593.1"/>
    </source>
</evidence>
<feature type="domain" description="ABC3 transporter permease C-terminal" evidence="7">
    <location>
        <begin position="669"/>
        <end position="776"/>
    </location>
</feature>
<dbReference type="PANTHER" id="PTHR30287">
    <property type="entry name" value="MEMBRANE COMPONENT OF PREDICTED ABC SUPERFAMILY METABOLITE UPTAKE TRANSPORTER"/>
    <property type="match status" value="1"/>
</dbReference>
<evidence type="ECO:0000259" key="7">
    <source>
        <dbReference type="Pfam" id="PF02687"/>
    </source>
</evidence>
<keyword evidence="2" id="KW-1003">Cell membrane</keyword>
<keyword evidence="4 6" id="KW-1133">Transmembrane helix</keyword>
<feature type="transmembrane region" description="Helical" evidence="6">
    <location>
        <begin position="308"/>
        <end position="329"/>
    </location>
</feature>
<evidence type="ECO:0000256" key="6">
    <source>
        <dbReference type="SAM" id="Phobius"/>
    </source>
</evidence>
<accession>A0A6B3BTB3</accession>
<organism evidence="8">
    <name type="scientific">Streptomyces sp. SID12501</name>
    <dbReference type="NCBI Taxonomy" id="2706042"/>
    <lineage>
        <taxon>Bacteria</taxon>
        <taxon>Bacillati</taxon>
        <taxon>Actinomycetota</taxon>
        <taxon>Actinomycetes</taxon>
        <taxon>Kitasatosporales</taxon>
        <taxon>Streptomycetaceae</taxon>
        <taxon>Streptomyces</taxon>
    </lineage>
</organism>
<feature type="transmembrane region" description="Helical" evidence="6">
    <location>
        <begin position="380"/>
        <end position="408"/>
    </location>
</feature>
<evidence type="ECO:0000256" key="4">
    <source>
        <dbReference type="ARBA" id="ARBA00022989"/>
    </source>
</evidence>
<dbReference type="PANTHER" id="PTHR30287:SF1">
    <property type="entry name" value="INNER MEMBRANE PROTEIN"/>
    <property type="match status" value="1"/>
</dbReference>
<dbReference type="GO" id="GO:0005886">
    <property type="term" value="C:plasma membrane"/>
    <property type="evidence" value="ECO:0007669"/>
    <property type="project" value="UniProtKB-SubCell"/>
</dbReference>
<feature type="transmembrane region" description="Helical" evidence="6">
    <location>
        <begin position="266"/>
        <end position="288"/>
    </location>
</feature>
<dbReference type="InterPro" id="IPR003838">
    <property type="entry name" value="ABC3_permease_C"/>
</dbReference>
<feature type="transmembrane region" description="Helical" evidence="6">
    <location>
        <begin position="40"/>
        <end position="60"/>
    </location>
</feature>
<feature type="transmembrane region" description="Helical" evidence="6">
    <location>
        <begin position="350"/>
        <end position="368"/>
    </location>
</feature>
<feature type="transmembrane region" description="Helical" evidence="6">
    <location>
        <begin position="210"/>
        <end position="234"/>
    </location>
</feature>
<evidence type="ECO:0000256" key="2">
    <source>
        <dbReference type="ARBA" id="ARBA00022475"/>
    </source>
</evidence>
<dbReference type="InterPro" id="IPR038766">
    <property type="entry name" value="Membrane_comp_ABC_pdt"/>
</dbReference>
<comment type="subcellular location">
    <subcellularLocation>
        <location evidence="1">Cell membrane</location>
        <topology evidence="1">Multi-pass membrane protein</topology>
    </subcellularLocation>
</comment>
<sequence>MSARWGHLPRERSRAWGRTRDLGMGVRFAFTGGREGWGRVLLTAVGVGLGVALLLLTTAIPSALSARGERGSARTNIMYVDKQMPKADNTLIVASVDTTFRTDDIHGRELEPEGVRAPLPPGIDGFPSVGEMYVSPALERLLKSGEGKVLRERLSDRIVGTIGDTGLLGPAELSFYRGGEGLEEHFDVGVVTRINRFGELHPSSEGMDPILILLTLVVFVVLLMPVGVFIATAVRFGGERRDRRLAALRLVGADGGMTRRIAAGEAFAGATIGLVFGSVFFLIGRQAAGYIAVLDMSVFPSDLNPAPALAVLVAVAVPLAAVLVTLFALRGVVIEPLGVVRTARPPRRRLWWRLLLPLGGVAALSPMIGQGDSAGQFNDVLVIIGVSLLLIGVTALLPWVVEAVVARLGSGGLSWQLAVRRLQLSSGSAARMVNGIAVAVAGAIALQIFFAGVSGAYTTASDQHLDRAQMEFSVPDNVSPASAAQELTGAKGVRKITMISFASLGEKAKSSESYVEVTIGDCATLREVGHLPSCHDGDVFTVRGAEYDTETPRLVKPGRELWISPTATRTTKPSVAWTVPAGLKQAGVREDPSGAKRGGILATPGAIPEETVAEAAGQIFIGLDPEVADAPDRVRNAAARIDPLTEPYTWTSSNRTKQFNSIRTGLFVGATCVLLLIGVSLLVSQLEQLRERRKLLSSLVAFGTRRRTLSLSVLWQTAIPIGLGLVLSSVVGLTLGVVLLKMTSRSIGIDWAAVLTMTGIGAGVSLLVTVLSLPPLLRLMRPEGLRTE</sequence>
<feature type="domain" description="ABC3 transporter permease C-terminal" evidence="7">
    <location>
        <begin position="217"/>
        <end position="330"/>
    </location>
</feature>
<feature type="transmembrane region" description="Helical" evidence="6">
    <location>
        <begin position="751"/>
        <end position="773"/>
    </location>
</feature>
<dbReference type="Pfam" id="PF02687">
    <property type="entry name" value="FtsX"/>
    <property type="match status" value="2"/>
</dbReference>
<name>A0A6B3BTB3_9ACTN</name>
<feature type="transmembrane region" description="Helical" evidence="6">
    <location>
        <begin position="429"/>
        <end position="450"/>
    </location>
</feature>
<evidence type="ECO:0000256" key="1">
    <source>
        <dbReference type="ARBA" id="ARBA00004651"/>
    </source>
</evidence>
<feature type="transmembrane region" description="Helical" evidence="6">
    <location>
        <begin position="665"/>
        <end position="684"/>
    </location>
</feature>
<proteinExistence type="predicted"/>
<reference evidence="8" key="1">
    <citation type="submission" date="2020-01" db="EMBL/GenBank/DDBJ databases">
        <title>Insect and environment-associated Actinomycetes.</title>
        <authorList>
            <person name="Currrie C."/>
            <person name="Chevrette M."/>
            <person name="Carlson C."/>
            <person name="Stubbendieck R."/>
            <person name="Wendt-Pienkowski E."/>
        </authorList>
    </citation>
    <scope>NUCLEOTIDE SEQUENCE</scope>
    <source>
        <strain evidence="8">SID12501</strain>
    </source>
</reference>
<keyword evidence="5 6" id="KW-0472">Membrane</keyword>
<dbReference type="AlphaFoldDB" id="A0A6B3BTB3"/>
<evidence type="ECO:0000256" key="3">
    <source>
        <dbReference type="ARBA" id="ARBA00022692"/>
    </source>
</evidence>
<feature type="transmembrane region" description="Helical" evidence="6">
    <location>
        <begin position="713"/>
        <end position="739"/>
    </location>
</feature>